<dbReference type="Gene3D" id="2.80.10.50">
    <property type="match status" value="2"/>
</dbReference>
<organism evidence="4 6">
    <name type="scientific">Streptomyces alfalfae</name>
    <dbReference type="NCBI Taxonomy" id="1642299"/>
    <lineage>
        <taxon>Bacteria</taxon>
        <taxon>Bacillati</taxon>
        <taxon>Actinomycetota</taxon>
        <taxon>Actinomycetes</taxon>
        <taxon>Kitasatosporales</taxon>
        <taxon>Streptomycetaceae</taxon>
        <taxon>Streptomyces</taxon>
    </lineage>
</organism>
<dbReference type="EMBL" id="CP015588">
    <property type="protein sequence ID" value="APY89822.1"/>
    <property type="molecule type" value="Genomic_DNA"/>
</dbReference>
<proteinExistence type="predicted"/>
<evidence type="ECO:0000313" key="3">
    <source>
        <dbReference type="EMBL" id="APY89822.1"/>
    </source>
</evidence>
<accession>A0A1P8TQB5</accession>
<protein>
    <submittedName>
        <fullName evidence="4">RICIN domain-containing protein</fullName>
    </submittedName>
</protein>
<evidence type="ECO:0000313" key="5">
    <source>
        <dbReference type="Proteomes" id="UP000187191"/>
    </source>
</evidence>
<evidence type="ECO:0000313" key="4">
    <source>
        <dbReference type="EMBL" id="QQC87687.1"/>
    </source>
</evidence>
<dbReference type="SUPFAM" id="SSF50370">
    <property type="entry name" value="Ricin B-like lectins"/>
    <property type="match status" value="2"/>
</dbReference>
<reference evidence="4 6" key="2">
    <citation type="submission" date="2020-12" db="EMBL/GenBank/DDBJ databases">
        <title>Identification and biosynthesis of polyene macrolides produced by Streptomyces alfalfae Men-myco-93-63.</title>
        <authorList>
            <person name="Liu D."/>
            <person name="Li Y."/>
            <person name="Liu L."/>
            <person name="Han X."/>
            <person name="Shen F."/>
        </authorList>
    </citation>
    <scope>NUCLEOTIDE SEQUENCE [LARGE SCALE GENOMIC DNA]</scope>
    <source>
        <strain evidence="4 6">Men-myco-93-63</strain>
    </source>
</reference>
<dbReference type="CDD" id="cd00161">
    <property type="entry name" value="beta-trefoil_Ricin-like"/>
    <property type="match status" value="1"/>
</dbReference>
<evidence type="ECO:0000313" key="6">
    <source>
        <dbReference type="Proteomes" id="UP000596130"/>
    </source>
</evidence>
<reference evidence="3 5" key="1">
    <citation type="submission" date="2016-05" db="EMBL/GenBank/DDBJ databases">
        <authorList>
            <person name="Gu J."/>
        </authorList>
    </citation>
    <scope>NUCLEOTIDE SEQUENCE [LARGE SCALE GENOMIC DNA]</scope>
    <source>
        <strain evidence="3 5">ACCC40021</strain>
    </source>
</reference>
<dbReference type="EMBL" id="CP065959">
    <property type="protein sequence ID" value="QQC87687.1"/>
    <property type="molecule type" value="Genomic_DNA"/>
</dbReference>
<feature type="compositionally biased region" description="Basic residues" evidence="1">
    <location>
        <begin position="9"/>
        <end position="25"/>
    </location>
</feature>
<dbReference type="Proteomes" id="UP000596130">
    <property type="component" value="Chromosome"/>
</dbReference>
<dbReference type="Pfam" id="PF14200">
    <property type="entry name" value="RicinB_lectin_2"/>
    <property type="match status" value="1"/>
</dbReference>
<dbReference type="OrthoDB" id="3645604at2"/>
<dbReference type="RefSeq" id="WP_076687576.1">
    <property type="nucleotide sequence ID" value="NZ_CP015588.1"/>
</dbReference>
<dbReference type="KEGG" id="ssia:A7J05_32765"/>
<keyword evidence="5" id="KW-1185">Reference proteome</keyword>
<dbReference type="Proteomes" id="UP000187191">
    <property type="component" value="Chromosome"/>
</dbReference>
<gene>
    <name evidence="3" type="ORF">A7J05_32765</name>
    <name evidence="4" type="ORF">I8755_04155</name>
</gene>
<feature type="domain" description="Ricin B lectin" evidence="2">
    <location>
        <begin position="91"/>
        <end position="180"/>
    </location>
</feature>
<dbReference type="InterPro" id="IPR000772">
    <property type="entry name" value="Ricin_B_lectin"/>
</dbReference>
<sequence length="346" mass="36448">MRRPDHEQRRRRSGGLTRHGRPARAGRGHAALLAVTALLLTLTGLGGTAGDARAATSDINIVAEHSGMCLEAATAAEGEVITQRRCAGRKNALWTLRTSSLGGNSYQLVNAYSGKCMAVENSSTTAGALVRQQACGSQPGASFTFGETDGGVWIQPRSAPSLCLEVTGSSVADGARLRQWSCDRQPGSVFSQERYAGPVLGWARIRPAGAPTLCVTEGRDRKGLYQSAVAVQRDCAQATPPRTYLEEVGAGRYRIQWHHPEFGIGCLTVMDGGPVPGMLEPWDACAAATVFLVEAVESPVPGGFRIREEATGQCVGMAGGGTTAGVEVTRQACTSAVSQEFFVDPE</sequence>
<dbReference type="PROSITE" id="PS50231">
    <property type="entry name" value="RICIN_B_LECTIN"/>
    <property type="match status" value="1"/>
</dbReference>
<feature type="region of interest" description="Disordered" evidence="1">
    <location>
        <begin position="1"/>
        <end position="25"/>
    </location>
</feature>
<evidence type="ECO:0000259" key="2">
    <source>
        <dbReference type="Pfam" id="PF14200"/>
    </source>
</evidence>
<name>A0A1P8TQB5_9ACTN</name>
<dbReference type="InterPro" id="IPR035992">
    <property type="entry name" value="Ricin_B-like_lectins"/>
</dbReference>
<evidence type="ECO:0000256" key="1">
    <source>
        <dbReference type="SAM" id="MobiDB-lite"/>
    </source>
</evidence>
<dbReference type="AlphaFoldDB" id="A0A1P8TQB5"/>